<name>A0ABD0MMQ5_CIRMR</name>
<gene>
    <name evidence="2" type="ORF">M9458_053799</name>
</gene>
<sequence length="94" mass="10496">LMYRSVGSGVRVEREALTAAAVAERNIRAASPTPPNISARSVTRTRTPPECQHTRRRSLPSALHQSTVETLHQQRIKLNCTGKYSCIFSYESLK</sequence>
<accession>A0ABD0MMQ5</accession>
<feature type="region of interest" description="Disordered" evidence="1">
    <location>
        <begin position="27"/>
        <end position="65"/>
    </location>
</feature>
<dbReference type="AlphaFoldDB" id="A0ABD0MMQ5"/>
<feature type="non-terminal residue" evidence="2">
    <location>
        <position position="1"/>
    </location>
</feature>
<comment type="caution">
    <text evidence="2">The sequence shown here is derived from an EMBL/GenBank/DDBJ whole genome shotgun (WGS) entry which is preliminary data.</text>
</comment>
<keyword evidence="3" id="KW-1185">Reference proteome</keyword>
<evidence type="ECO:0000256" key="1">
    <source>
        <dbReference type="SAM" id="MobiDB-lite"/>
    </source>
</evidence>
<protein>
    <submittedName>
        <fullName evidence="2">Uncharacterized protein</fullName>
    </submittedName>
</protein>
<proteinExistence type="predicted"/>
<evidence type="ECO:0000313" key="2">
    <source>
        <dbReference type="EMBL" id="KAL0150880.1"/>
    </source>
</evidence>
<feature type="compositionally biased region" description="Polar residues" evidence="1">
    <location>
        <begin position="36"/>
        <end position="46"/>
    </location>
</feature>
<reference evidence="2 3" key="1">
    <citation type="submission" date="2024-05" db="EMBL/GenBank/DDBJ databases">
        <title>Genome sequencing and assembly of Indian major carp, Cirrhinus mrigala (Hamilton, 1822).</title>
        <authorList>
            <person name="Mohindra V."/>
            <person name="Chowdhury L.M."/>
            <person name="Lal K."/>
            <person name="Jena J.K."/>
        </authorList>
    </citation>
    <scope>NUCLEOTIDE SEQUENCE [LARGE SCALE GENOMIC DNA]</scope>
    <source>
        <strain evidence="2">CM1030</strain>
        <tissue evidence="2">Blood</tissue>
    </source>
</reference>
<evidence type="ECO:0000313" key="3">
    <source>
        <dbReference type="Proteomes" id="UP001529510"/>
    </source>
</evidence>
<dbReference type="Proteomes" id="UP001529510">
    <property type="component" value="Unassembled WGS sequence"/>
</dbReference>
<organism evidence="2 3">
    <name type="scientific">Cirrhinus mrigala</name>
    <name type="common">Mrigala</name>
    <dbReference type="NCBI Taxonomy" id="683832"/>
    <lineage>
        <taxon>Eukaryota</taxon>
        <taxon>Metazoa</taxon>
        <taxon>Chordata</taxon>
        <taxon>Craniata</taxon>
        <taxon>Vertebrata</taxon>
        <taxon>Euteleostomi</taxon>
        <taxon>Actinopterygii</taxon>
        <taxon>Neopterygii</taxon>
        <taxon>Teleostei</taxon>
        <taxon>Ostariophysi</taxon>
        <taxon>Cypriniformes</taxon>
        <taxon>Cyprinidae</taxon>
        <taxon>Labeoninae</taxon>
        <taxon>Labeonini</taxon>
        <taxon>Cirrhinus</taxon>
    </lineage>
</organism>
<dbReference type="EMBL" id="JAMKFB020000267">
    <property type="protein sequence ID" value="KAL0150880.1"/>
    <property type="molecule type" value="Genomic_DNA"/>
</dbReference>